<name>A0A8I3AX43_VERLO</name>
<dbReference type="EMBL" id="JAEMWZ010000015">
    <property type="protein sequence ID" value="KAG7142605.1"/>
    <property type="molecule type" value="Genomic_DNA"/>
</dbReference>
<organism evidence="1 2">
    <name type="scientific">Verticillium longisporum</name>
    <name type="common">Verticillium dahliae var. longisporum</name>
    <dbReference type="NCBI Taxonomy" id="100787"/>
    <lineage>
        <taxon>Eukaryota</taxon>
        <taxon>Fungi</taxon>
        <taxon>Dikarya</taxon>
        <taxon>Ascomycota</taxon>
        <taxon>Pezizomycotina</taxon>
        <taxon>Sordariomycetes</taxon>
        <taxon>Hypocreomycetidae</taxon>
        <taxon>Glomerellales</taxon>
        <taxon>Plectosphaerellaceae</taxon>
        <taxon>Verticillium</taxon>
    </lineage>
</organism>
<dbReference type="Proteomes" id="UP000689129">
    <property type="component" value="Unassembled WGS sequence"/>
</dbReference>
<accession>A0A8I3AX43</accession>
<gene>
    <name evidence="1" type="ORF">HYQ45_000972</name>
</gene>
<evidence type="ECO:0000313" key="1">
    <source>
        <dbReference type="EMBL" id="KAG7142605.1"/>
    </source>
</evidence>
<reference evidence="1" key="1">
    <citation type="journal article" date="2021" name="Mol. Plant Pathol.">
        <title>A 20-kb lineage-specific genomic region tames virulence in pathogenic amphidiploid Verticillium longisporum.</title>
        <authorList>
            <person name="Harting R."/>
            <person name="Starke J."/>
            <person name="Kusch H."/>
            <person name="Poggeler S."/>
            <person name="Maurus I."/>
            <person name="Schluter R."/>
            <person name="Landesfeind M."/>
            <person name="Bulla I."/>
            <person name="Nowrousian M."/>
            <person name="de Jonge R."/>
            <person name="Stahlhut G."/>
            <person name="Hoff K.J."/>
            <person name="Asshauer K.P."/>
            <person name="Thurmer A."/>
            <person name="Stanke M."/>
            <person name="Daniel R."/>
            <person name="Morgenstern B."/>
            <person name="Thomma B.P.H.J."/>
            <person name="Kronstad J.W."/>
            <person name="Braus-Stromeyer S.A."/>
            <person name="Braus G.H."/>
        </authorList>
    </citation>
    <scope>NUCLEOTIDE SEQUENCE</scope>
    <source>
        <strain evidence="1">Vl32</strain>
    </source>
</reference>
<protein>
    <submittedName>
        <fullName evidence="1">Uncharacterized protein</fullName>
    </submittedName>
</protein>
<dbReference type="AlphaFoldDB" id="A0A8I3AX43"/>
<evidence type="ECO:0000313" key="2">
    <source>
        <dbReference type="Proteomes" id="UP000689129"/>
    </source>
</evidence>
<comment type="caution">
    <text evidence="1">The sequence shown here is derived from an EMBL/GenBank/DDBJ whole genome shotgun (WGS) entry which is preliminary data.</text>
</comment>
<sequence length="86" mass="9411">MRSDRPSRGLTSGIAGQPLASVFARRRSLAMILTPRRPVLDSEELSVLRHFPSIGKAVEILVGGQFIGQRTRALIVPFTLVRLVSS</sequence>
<proteinExistence type="predicted"/>